<reference evidence="2" key="1">
    <citation type="submission" date="2021-09" db="EMBL/GenBank/DDBJ databases">
        <title>The genome of Mauremys mutica provides insights into the evolution of semi-aquatic lifestyle.</title>
        <authorList>
            <person name="Gong S."/>
            <person name="Gao Y."/>
        </authorList>
    </citation>
    <scope>NUCLEOTIDE SEQUENCE</scope>
    <source>
        <strain evidence="2">MM-2020</strain>
        <tissue evidence="2">Muscle</tissue>
    </source>
</reference>
<feature type="compositionally biased region" description="Polar residues" evidence="1">
    <location>
        <begin position="115"/>
        <end position="126"/>
    </location>
</feature>
<organism evidence="2 3">
    <name type="scientific">Mauremys mutica</name>
    <name type="common">yellowpond turtle</name>
    <dbReference type="NCBI Taxonomy" id="74926"/>
    <lineage>
        <taxon>Eukaryota</taxon>
        <taxon>Metazoa</taxon>
        <taxon>Chordata</taxon>
        <taxon>Craniata</taxon>
        <taxon>Vertebrata</taxon>
        <taxon>Euteleostomi</taxon>
        <taxon>Archelosauria</taxon>
        <taxon>Testudinata</taxon>
        <taxon>Testudines</taxon>
        <taxon>Cryptodira</taxon>
        <taxon>Durocryptodira</taxon>
        <taxon>Testudinoidea</taxon>
        <taxon>Geoemydidae</taxon>
        <taxon>Geoemydinae</taxon>
        <taxon>Mauremys</taxon>
    </lineage>
</organism>
<name>A0A9D3XG40_9SAUR</name>
<dbReference type="AlphaFoldDB" id="A0A9D3XG40"/>
<gene>
    <name evidence="2" type="ORF">KIL84_000352</name>
</gene>
<evidence type="ECO:0000256" key="1">
    <source>
        <dbReference type="SAM" id="MobiDB-lite"/>
    </source>
</evidence>
<dbReference type="EMBL" id="JAHDVG010000473">
    <property type="protein sequence ID" value="KAH1179021.1"/>
    <property type="molecule type" value="Genomic_DNA"/>
</dbReference>
<evidence type="ECO:0000313" key="3">
    <source>
        <dbReference type="Proteomes" id="UP000827986"/>
    </source>
</evidence>
<evidence type="ECO:0000313" key="2">
    <source>
        <dbReference type="EMBL" id="KAH1179021.1"/>
    </source>
</evidence>
<feature type="region of interest" description="Disordered" evidence="1">
    <location>
        <begin position="91"/>
        <end position="126"/>
    </location>
</feature>
<comment type="caution">
    <text evidence="2">The sequence shown here is derived from an EMBL/GenBank/DDBJ whole genome shotgun (WGS) entry which is preliminary data.</text>
</comment>
<dbReference type="Proteomes" id="UP000827986">
    <property type="component" value="Unassembled WGS sequence"/>
</dbReference>
<protein>
    <submittedName>
        <fullName evidence="2">Uncharacterized protein</fullName>
    </submittedName>
</protein>
<keyword evidence="3" id="KW-1185">Reference proteome</keyword>
<accession>A0A9D3XG40</accession>
<sequence length="184" mass="19831">MSPSNSADRKKKLACYRAKQRLGLQTTGLPCHPLRYWSLKEKVLEVANLISEPLGTLTCDQQGAVVHACVVNMVAAGRLSHAQPTLGERAWDAGSQRGHSGARSGEGVVGGEGSANTLSTRDGSQSPLLPKAVAVKRAGMERLERAGIDQCNRNKAVASFPFLWHCTKRNKKKSPPLSYTQPLT</sequence>
<proteinExistence type="predicted"/>